<proteinExistence type="predicted"/>
<dbReference type="EMBL" id="LCEW01000058">
    <property type="protein sequence ID" value="KKS78605.1"/>
    <property type="molecule type" value="Genomic_DNA"/>
</dbReference>
<feature type="non-terminal residue" evidence="1">
    <location>
        <position position="1"/>
    </location>
</feature>
<gene>
    <name evidence="1" type="ORF">UV54_C0058G0006</name>
</gene>
<reference evidence="1 2" key="1">
    <citation type="journal article" date="2015" name="Nature">
        <title>rRNA introns, odd ribosomes, and small enigmatic genomes across a large radiation of phyla.</title>
        <authorList>
            <person name="Brown C.T."/>
            <person name="Hug L.A."/>
            <person name="Thomas B.C."/>
            <person name="Sharon I."/>
            <person name="Castelle C.J."/>
            <person name="Singh A."/>
            <person name="Wilkins M.J."/>
            <person name="Williams K.H."/>
            <person name="Banfield J.F."/>
        </authorList>
    </citation>
    <scope>NUCLEOTIDE SEQUENCE [LARGE SCALE GENOMIC DNA]</scope>
</reference>
<dbReference type="AlphaFoldDB" id="A0A0G1BZ39"/>
<comment type="caution">
    <text evidence="1">The sequence shown here is derived from an EMBL/GenBank/DDBJ whole genome shotgun (WGS) entry which is preliminary data.</text>
</comment>
<sequence>LFYKYLNLEPHKILFADFEGVDFKKALSVLPFCAKINPSLFFDVGLPNILRKFIKEDVSRKVIESRNKNQPYAKEIQLRNLRRLRKIIATLAKPKKSMWSQYHESDICNYSESALKQKEEFVKACLRESRCEAILDVGANTGFYSRVAANVLPDARIVSIDNDIESINELYRVTEGKNILSLVLDLTNPSPAIGWKLAERKSFLERANFDCVMALAVIHHLRVSKNIPMREIAELFSKITSRFLIVEFVGKGDKMFKKLTSLREDTFGDYTVSSFENVFSDFFTLKKKTELDGGTRFLYFYERKKNSSL</sequence>
<protein>
    <recommendedName>
        <fullName evidence="3">SAM-dependent methyltransferase</fullName>
    </recommendedName>
</protein>
<evidence type="ECO:0000313" key="1">
    <source>
        <dbReference type="EMBL" id="KKS78605.1"/>
    </source>
</evidence>
<dbReference type="Proteomes" id="UP000034213">
    <property type="component" value="Unassembled WGS sequence"/>
</dbReference>
<evidence type="ECO:0008006" key="3">
    <source>
        <dbReference type="Google" id="ProtNLM"/>
    </source>
</evidence>
<dbReference type="InterPro" id="IPR029063">
    <property type="entry name" value="SAM-dependent_MTases_sf"/>
</dbReference>
<accession>A0A0G1BZ39</accession>
<name>A0A0G1BZ39_9BACT</name>
<dbReference type="STRING" id="1618369.UV54_C0058G0006"/>
<evidence type="ECO:0000313" key="2">
    <source>
        <dbReference type="Proteomes" id="UP000034213"/>
    </source>
</evidence>
<organism evidence="1 2">
    <name type="scientific">Candidatus Beckwithbacteria bacterium GW2011_GWA2_43_10</name>
    <dbReference type="NCBI Taxonomy" id="1618369"/>
    <lineage>
        <taxon>Bacteria</taxon>
        <taxon>Candidatus Beckwithiibacteriota</taxon>
    </lineage>
</organism>
<dbReference type="Gene3D" id="3.40.50.150">
    <property type="entry name" value="Vaccinia Virus protein VP39"/>
    <property type="match status" value="1"/>
</dbReference>
<dbReference type="SUPFAM" id="SSF53335">
    <property type="entry name" value="S-adenosyl-L-methionine-dependent methyltransferases"/>
    <property type="match status" value="1"/>
</dbReference>